<gene>
    <name evidence="1" type="ORF">DFR67_12351</name>
</gene>
<evidence type="ECO:0000313" key="2">
    <source>
        <dbReference type="Proteomes" id="UP000247591"/>
    </source>
</evidence>
<dbReference type="OrthoDB" id="4562844at2"/>
<proteinExistence type="predicted"/>
<protein>
    <recommendedName>
        <fullName evidence="3">DUF3263 domain-containing protein</fullName>
    </recommendedName>
</protein>
<accession>A0A318RCE7</accession>
<evidence type="ECO:0000313" key="1">
    <source>
        <dbReference type="EMBL" id="PYE12326.1"/>
    </source>
</evidence>
<keyword evidence="2" id="KW-1185">Reference proteome</keyword>
<sequence>MSKQASRQYINGNAAFEMVRFVVKWAPFGGGDEDILPTFGVLPTVFHARVAGLLRSDPSLATGHDVEQLITYCDRKSGWRPQVSSPAG</sequence>
<organism evidence="1 2">
    <name type="scientific">Williamsia limnetica</name>
    <dbReference type="NCBI Taxonomy" id="882452"/>
    <lineage>
        <taxon>Bacteria</taxon>
        <taxon>Bacillati</taxon>
        <taxon>Actinomycetota</taxon>
        <taxon>Actinomycetes</taxon>
        <taxon>Mycobacteriales</taxon>
        <taxon>Nocardiaceae</taxon>
        <taxon>Williamsia</taxon>
    </lineage>
</organism>
<dbReference type="Proteomes" id="UP000247591">
    <property type="component" value="Unassembled WGS sequence"/>
</dbReference>
<reference evidence="1 2" key="1">
    <citation type="submission" date="2018-06" db="EMBL/GenBank/DDBJ databases">
        <title>Genomic Encyclopedia of Type Strains, Phase IV (KMG-IV): sequencing the most valuable type-strain genomes for metagenomic binning, comparative biology and taxonomic classification.</title>
        <authorList>
            <person name="Goeker M."/>
        </authorList>
    </citation>
    <scope>NUCLEOTIDE SEQUENCE [LARGE SCALE GENOMIC DNA]</scope>
    <source>
        <strain evidence="1 2">DSM 45521</strain>
    </source>
</reference>
<dbReference type="AlphaFoldDB" id="A0A318RCE7"/>
<dbReference type="RefSeq" id="WP_110472547.1">
    <property type="nucleotide sequence ID" value="NZ_QJSP01000023.1"/>
</dbReference>
<dbReference type="EMBL" id="QJSP01000023">
    <property type="protein sequence ID" value="PYE12326.1"/>
    <property type="molecule type" value="Genomic_DNA"/>
</dbReference>
<comment type="caution">
    <text evidence="1">The sequence shown here is derived from an EMBL/GenBank/DDBJ whole genome shotgun (WGS) entry which is preliminary data.</text>
</comment>
<evidence type="ECO:0008006" key="3">
    <source>
        <dbReference type="Google" id="ProtNLM"/>
    </source>
</evidence>
<name>A0A318RCE7_WILLI</name>